<dbReference type="InterPro" id="IPR019906">
    <property type="entry name" value="Ribosomal_uL6_bac-type"/>
</dbReference>
<comment type="function">
    <text evidence="6 8">This protein binds to the 23S rRNA, and is important in its secondary structure. It is located near the subunit interface in the base of the L7/L12 stalk, and near the tRNA binding site of the peptidyltransferase center.</text>
</comment>
<evidence type="ECO:0000256" key="8">
    <source>
        <dbReference type="RuleBase" id="RU003870"/>
    </source>
</evidence>
<proteinExistence type="inferred from homology"/>
<evidence type="ECO:0000313" key="11">
    <source>
        <dbReference type="Proteomes" id="UP000590542"/>
    </source>
</evidence>
<dbReference type="SUPFAM" id="SSF56053">
    <property type="entry name" value="Ribosomal protein L6"/>
    <property type="match status" value="2"/>
</dbReference>
<dbReference type="HAMAP" id="MF_01365_B">
    <property type="entry name" value="Ribosomal_uL6_B"/>
    <property type="match status" value="1"/>
</dbReference>
<evidence type="ECO:0000256" key="3">
    <source>
        <dbReference type="ARBA" id="ARBA00022884"/>
    </source>
</evidence>
<evidence type="ECO:0000259" key="9">
    <source>
        <dbReference type="Pfam" id="PF00347"/>
    </source>
</evidence>
<dbReference type="InterPro" id="IPR020040">
    <property type="entry name" value="Ribosomal_uL6_a/b-dom"/>
</dbReference>
<evidence type="ECO:0000256" key="5">
    <source>
        <dbReference type="ARBA" id="ARBA00023274"/>
    </source>
</evidence>
<keyword evidence="2 6" id="KW-0699">rRNA-binding</keyword>
<sequence>MSRIGRKPIEITQGVTVEVNGGEVVVRGPKGVLTCGFEKEIGVKVKEGVVRVEVLHESKRSNALWGLTRALVANMIKGVTEGFEKKLELVGVGYRAKSVSPSEVVLTVGFSHPVEFKAPEGIVINVVDNTHLTVSGADKQLVGLVAAKIRKIKKPEPYKGKGIRYEGERVRRKAGKAGKVGSGGAA</sequence>
<protein>
    <recommendedName>
        <fullName evidence="6">Large ribosomal subunit protein uL6</fullName>
    </recommendedName>
</protein>
<dbReference type="EMBL" id="JAAZNV010000006">
    <property type="protein sequence ID" value="NMB91444.1"/>
    <property type="molecule type" value="Genomic_DNA"/>
</dbReference>
<reference evidence="10 11" key="1">
    <citation type="journal article" date="2020" name="Biotechnol. Biofuels">
        <title>New insights from the biogas microbiome by comprehensive genome-resolved metagenomics of nearly 1600 species originating from multiple anaerobic digesters.</title>
        <authorList>
            <person name="Campanaro S."/>
            <person name="Treu L."/>
            <person name="Rodriguez-R L.M."/>
            <person name="Kovalovszki A."/>
            <person name="Ziels R.M."/>
            <person name="Maus I."/>
            <person name="Zhu X."/>
            <person name="Kougias P.G."/>
            <person name="Basile A."/>
            <person name="Luo G."/>
            <person name="Schluter A."/>
            <person name="Konstantinidis K.T."/>
            <person name="Angelidaki I."/>
        </authorList>
    </citation>
    <scope>NUCLEOTIDE SEQUENCE [LARGE SCALE GENOMIC DNA]</scope>
    <source>
        <strain evidence="10">AS27yjCOA_202</strain>
    </source>
</reference>
<dbReference type="InterPro" id="IPR002358">
    <property type="entry name" value="Ribosomal_uL6_CS"/>
</dbReference>
<dbReference type="PIRSF" id="PIRSF002162">
    <property type="entry name" value="Ribosomal_L6"/>
    <property type="match status" value="1"/>
</dbReference>
<dbReference type="InterPro" id="IPR000702">
    <property type="entry name" value="Ribosomal_uL6-like"/>
</dbReference>
<comment type="caution">
    <text evidence="10">The sequence shown here is derived from an EMBL/GenBank/DDBJ whole genome shotgun (WGS) entry which is preliminary data.</text>
</comment>
<evidence type="ECO:0000256" key="4">
    <source>
        <dbReference type="ARBA" id="ARBA00022980"/>
    </source>
</evidence>
<organism evidence="10 11">
    <name type="scientific">candidate division WWE3 bacterium</name>
    <dbReference type="NCBI Taxonomy" id="2053526"/>
    <lineage>
        <taxon>Bacteria</taxon>
        <taxon>Katanobacteria</taxon>
    </lineage>
</organism>
<dbReference type="PANTHER" id="PTHR11655:SF14">
    <property type="entry name" value="LARGE RIBOSOMAL SUBUNIT PROTEIN UL6M"/>
    <property type="match status" value="1"/>
</dbReference>
<comment type="subunit">
    <text evidence="6">Part of the 50S ribosomal subunit.</text>
</comment>
<dbReference type="NCBIfam" id="TIGR03654">
    <property type="entry name" value="L6_bact"/>
    <property type="match status" value="1"/>
</dbReference>
<dbReference type="FunFam" id="3.90.930.12:FF:000002">
    <property type="entry name" value="50S ribosomal protein L6"/>
    <property type="match status" value="1"/>
</dbReference>
<accession>A0A7X9E6P0</accession>
<keyword evidence="3 6" id="KW-0694">RNA-binding</keyword>
<evidence type="ECO:0000313" key="10">
    <source>
        <dbReference type="EMBL" id="NMB91444.1"/>
    </source>
</evidence>
<keyword evidence="5 6" id="KW-0687">Ribonucleoprotein</keyword>
<dbReference type="PROSITE" id="PS00525">
    <property type="entry name" value="RIBOSOMAL_L6_1"/>
    <property type="match status" value="1"/>
</dbReference>
<name>A0A7X9E6P0_UNCKA</name>
<dbReference type="InterPro" id="IPR036789">
    <property type="entry name" value="Ribosomal_uL6-like_a/b-dom_sf"/>
</dbReference>
<feature type="domain" description="Large ribosomal subunit protein uL6 alpha-beta" evidence="9">
    <location>
        <begin position="13"/>
        <end position="82"/>
    </location>
</feature>
<dbReference type="Gene3D" id="3.90.930.12">
    <property type="entry name" value="Ribosomal protein L6, alpha-beta domain"/>
    <property type="match status" value="2"/>
</dbReference>
<gene>
    <name evidence="6 10" type="primary">rplF</name>
    <name evidence="10" type="ORF">GYA37_01190</name>
</gene>
<dbReference type="GO" id="GO:0002181">
    <property type="term" value="P:cytoplasmic translation"/>
    <property type="evidence" value="ECO:0007669"/>
    <property type="project" value="TreeGrafter"/>
</dbReference>
<feature type="domain" description="Large ribosomal subunit protein uL6 alpha-beta" evidence="9">
    <location>
        <begin position="90"/>
        <end position="165"/>
    </location>
</feature>
<evidence type="ECO:0000256" key="1">
    <source>
        <dbReference type="ARBA" id="ARBA00009356"/>
    </source>
</evidence>
<dbReference type="Proteomes" id="UP000590542">
    <property type="component" value="Unassembled WGS sequence"/>
</dbReference>
<dbReference type="GO" id="GO:0022625">
    <property type="term" value="C:cytosolic large ribosomal subunit"/>
    <property type="evidence" value="ECO:0007669"/>
    <property type="project" value="UniProtKB-UniRule"/>
</dbReference>
<dbReference type="PANTHER" id="PTHR11655">
    <property type="entry name" value="60S/50S RIBOSOMAL PROTEIN L6/L9"/>
    <property type="match status" value="1"/>
</dbReference>
<evidence type="ECO:0000256" key="6">
    <source>
        <dbReference type="HAMAP-Rule" id="MF_01365"/>
    </source>
</evidence>
<dbReference type="AlphaFoldDB" id="A0A7X9E6P0"/>
<dbReference type="Pfam" id="PF00347">
    <property type="entry name" value="Ribosomal_L6"/>
    <property type="match status" value="2"/>
</dbReference>
<dbReference type="PRINTS" id="PR00059">
    <property type="entry name" value="RIBOSOMALL6"/>
</dbReference>
<keyword evidence="4 6" id="KW-0689">Ribosomal protein</keyword>
<evidence type="ECO:0000256" key="7">
    <source>
        <dbReference type="RuleBase" id="RU003869"/>
    </source>
</evidence>
<dbReference type="GO" id="GO:0003735">
    <property type="term" value="F:structural constituent of ribosome"/>
    <property type="evidence" value="ECO:0007669"/>
    <property type="project" value="UniProtKB-UniRule"/>
</dbReference>
<evidence type="ECO:0000256" key="2">
    <source>
        <dbReference type="ARBA" id="ARBA00022730"/>
    </source>
</evidence>
<comment type="similarity">
    <text evidence="1 6 7">Belongs to the universal ribosomal protein uL6 family.</text>
</comment>
<dbReference type="GO" id="GO:0019843">
    <property type="term" value="F:rRNA binding"/>
    <property type="evidence" value="ECO:0007669"/>
    <property type="project" value="UniProtKB-UniRule"/>
</dbReference>
<dbReference type="FunFam" id="3.90.930.12:FF:000001">
    <property type="entry name" value="50S ribosomal protein L6"/>
    <property type="match status" value="1"/>
</dbReference>